<dbReference type="Pfam" id="PF06925">
    <property type="entry name" value="MGDG_synth"/>
    <property type="match status" value="1"/>
</dbReference>
<dbReference type="STRING" id="448386.A0A2V3ILJ7"/>
<dbReference type="GO" id="GO:0046509">
    <property type="term" value="F:1,2-diacylglycerol 3-beta-galactosyltransferase activity"/>
    <property type="evidence" value="ECO:0007669"/>
    <property type="project" value="UniProtKB-EC"/>
</dbReference>
<evidence type="ECO:0000256" key="2">
    <source>
        <dbReference type="ARBA" id="ARBA00012615"/>
    </source>
</evidence>
<dbReference type="InterPro" id="IPR009695">
    <property type="entry name" value="Diacylglyc_glucosyltr_N"/>
</dbReference>
<feature type="compositionally biased region" description="Low complexity" evidence="6">
    <location>
        <begin position="14"/>
        <end position="28"/>
    </location>
</feature>
<keyword evidence="4" id="KW-0808">Transferase</keyword>
<dbReference type="GO" id="GO:0009247">
    <property type="term" value="P:glycolipid biosynthetic process"/>
    <property type="evidence" value="ECO:0007669"/>
    <property type="project" value="InterPro"/>
</dbReference>
<protein>
    <recommendedName>
        <fullName evidence="2">monogalactosyldiacylglycerol synthase</fullName>
        <ecNumber evidence="2">2.4.1.46</ecNumber>
    </recommendedName>
</protein>
<dbReference type="Pfam" id="PF04101">
    <property type="entry name" value="Glyco_tran_28_C"/>
    <property type="match status" value="1"/>
</dbReference>
<dbReference type="OrthoDB" id="200404at2759"/>
<feature type="compositionally biased region" description="Polar residues" evidence="6">
    <location>
        <begin position="48"/>
        <end position="66"/>
    </location>
</feature>
<sequence>MTRAFIPAPPTLVPSRTSPSTQSAPSASLRRPRAKQTLRCAFFASRIRSPSTPANSGASNTPGGNDSSSHSYHSSFSVHANANHSPMHSYHTSPIRIMFLISDTGGGHRASAQALSAAFEQLYPGRIKSMIVDFWTEIVGQPFDYFPEGYSFLAKNPPLWRAAWQYGRFPLTRRLTEEFANAVGNQNFRRALSAFRPHLIVSVHPLTQFIPLRVLRTLRTPPPFVTVCTDLGGAHPTWFHRDADLCFVPTDRVRQIALRCGLKHSQLRQFGLPVRPDFWQDAREKGAVKGQLRLVKEVPTVLVVGGGDGVGGVGRIAVSIADKVHSKLGASGAQLVVVCGKNEQLKQKLSGRSWPVSVQVKGFVNNMSEWMAASDLIVSKAGPGTIAEALIRGLPIVLSGFLPGQEAPNVEYVTQSGVGTFSRDPKIIARIVSDWVANPRLLEERSKRAKVLGRPNATYDIVREIAKLVQLEHTSGVSSGVSTVYEG</sequence>
<evidence type="ECO:0000259" key="7">
    <source>
        <dbReference type="Pfam" id="PF04101"/>
    </source>
</evidence>
<dbReference type="SUPFAM" id="SSF53756">
    <property type="entry name" value="UDP-Glycosyltransferase/glycogen phosphorylase"/>
    <property type="match status" value="1"/>
</dbReference>
<feature type="region of interest" description="Disordered" evidence="6">
    <location>
        <begin position="1"/>
        <end position="34"/>
    </location>
</feature>
<name>A0A2V3ILJ7_9FLOR</name>
<evidence type="ECO:0000256" key="4">
    <source>
        <dbReference type="ARBA" id="ARBA00022679"/>
    </source>
</evidence>
<dbReference type="InterPro" id="IPR050519">
    <property type="entry name" value="Glycosyltransf_28_UgtP"/>
</dbReference>
<gene>
    <name evidence="9" type="ORF">BWQ96_07334</name>
</gene>
<evidence type="ECO:0000259" key="8">
    <source>
        <dbReference type="Pfam" id="PF06925"/>
    </source>
</evidence>
<dbReference type="AlphaFoldDB" id="A0A2V3ILJ7"/>
<dbReference type="EMBL" id="NBIV01000144">
    <property type="protein sequence ID" value="PXF42956.1"/>
    <property type="molecule type" value="Genomic_DNA"/>
</dbReference>
<evidence type="ECO:0000256" key="6">
    <source>
        <dbReference type="SAM" id="MobiDB-lite"/>
    </source>
</evidence>
<comment type="similarity">
    <text evidence="1">Belongs to the glycosyltransferase 28 family.</text>
</comment>
<feature type="region of interest" description="Disordered" evidence="6">
    <location>
        <begin position="48"/>
        <end position="74"/>
    </location>
</feature>
<organism evidence="9 10">
    <name type="scientific">Gracilariopsis chorda</name>
    <dbReference type="NCBI Taxonomy" id="448386"/>
    <lineage>
        <taxon>Eukaryota</taxon>
        <taxon>Rhodophyta</taxon>
        <taxon>Florideophyceae</taxon>
        <taxon>Rhodymeniophycidae</taxon>
        <taxon>Gracilariales</taxon>
        <taxon>Gracilariaceae</taxon>
        <taxon>Gracilariopsis</taxon>
    </lineage>
</organism>
<feature type="domain" description="Diacylglycerol glucosyltransferase N-terminal" evidence="8">
    <location>
        <begin position="108"/>
        <end position="274"/>
    </location>
</feature>
<evidence type="ECO:0000313" key="9">
    <source>
        <dbReference type="EMBL" id="PXF42956.1"/>
    </source>
</evidence>
<comment type="subcellular location">
    <subcellularLocation>
        <location evidence="5">Plastid</location>
        <location evidence="5">Chloroplast membrane</location>
    </subcellularLocation>
</comment>
<evidence type="ECO:0000256" key="5">
    <source>
        <dbReference type="ARBA" id="ARBA00046299"/>
    </source>
</evidence>
<accession>A0A2V3ILJ7</accession>
<evidence type="ECO:0000313" key="10">
    <source>
        <dbReference type="Proteomes" id="UP000247409"/>
    </source>
</evidence>
<dbReference type="PANTHER" id="PTHR43025:SF3">
    <property type="entry name" value="MONOGALACTOSYLDIACYLGLYCEROL SYNTHASE 1, CHLOROPLASTIC"/>
    <property type="match status" value="1"/>
</dbReference>
<reference evidence="9 10" key="1">
    <citation type="journal article" date="2018" name="Mol. Biol. Evol.">
        <title>Analysis of the draft genome of the red seaweed Gracilariopsis chorda provides insights into genome size evolution in Rhodophyta.</title>
        <authorList>
            <person name="Lee J."/>
            <person name="Yang E.C."/>
            <person name="Graf L."/>
            <person name="Yang J.H."/>
            <person name="Qiu H."/>
            <person name="Zel Zion U."/>
            <person name="Chan C.X."/>
            <person name="Stephens T.G."/>
            <person name="Weber A.P.M."/>
            <person name="Boo G.H."/>
            <person name="Boo S.M."/>
            <person name="Kim K.M."/>
            <person name="Shin Y."/>
            <person name="Jung M."/>
            <person name="Lee S.J."/>
            <person name="Yim H.S."/>
            <person name="Lee J.H."/>
            <person name="Bhattacharya D."/>
            <person name="Yoon H.S."/>
        </authorList>
    </citation>
    <scope>NUCLEOTIDE SEQUENCE [LARGE SCALE GENOMIC DNA]</scope>
    <source>
        <strain evidence="9 10">SKKU-2015</strain>
        <tissue evidence="9">Whole body</tissue>
    </source>
</reference>
<proteinExistence type="inferred from homology"/>
<comment type="caution">
    <text evidence="9">The sequence shown here is derived from an EMBL/GenBank/DDBJ whole genome shotgun (WGS) entry which is preliminary data.</text>
</comment>
<evidence type="ECO:0000256" key="3">
    <source>
        <dbReference type="ARBA" id="ARBA00022676"/>
    </source>
</evidence>
<keyword evidence="3" id="KW-0328">Glycosyltransferase</keyword>
<dbReference type="EC" id="2.4.1.46" evidence="2"/>
<dbReference type="Gene3D" id="3.40.50.2000">
    <property type="entry name" value="Glycogen Phosphorylase B"/>
    <property type="match status" value="1"/>
</dbReference>
<dbReference type="GO" id="GO:0031969">
    <property type="term" value="C:chloroplast membrane"/>
    <property type="evidence" value="ECO:0007669"/>
    <property type="project" value="UniProtKB-SubCell"/>
</dbReference>
<feature type="domain" description="Glycosyl transferase family 28 C-terminal" evidence="7">
    <location>
        <begin position="300"/>
        <end position="421"/>
    </location>
</feature>
<keyword evidence="10" id="KW-1185">Reference proteome</keyword>
<dbReference type="PANTHER" id="PTHR43025">
    <property type="entry name" value="MONOGALACTOSYLDIACYLGLYCEROL SYNTHASE"/>
    <property type="match status" value="1"/>
</dbReference>
<dbReference type="InterPro" id="IPR007235">
    <property type="entry name" value="Glyco_trans_28_C"/>
</dbReference>
<evidence type="ECO:0000256" key="1">
    <source>
        <dbReference type="ARBA" id="ARBA00006962"/>
    </source>
</evidence>
<dbReference type="Proteomes" id="UP000247409">
    <property type="component" value="Unassembled WGS sequence"/>
</dbReference>